<protein>
    <submittedName>
        <fullName evidence="5">Helix-turn-helix transcriptional regulator</fullName>
    </submittedName>
</protein>
<dbReference type="PANTHER" id="PTHR44688">
    <property type="entry name" value="DNA-BINDING TRANSCRIPTIONAL ACTIVATOR DEVR_DOSR"/>
    <property type="match status" value="1"/>
</dbReference>
<dbReference type="SUPFAM" id="SSF52540">
    <property type="entry name" value="P-loop containing nucleoside triphosphate hydrolases"/>
    <property type="match status" value="1"/>
</dbReference>
<dbReference type="Pfam" id="PF00196">
    <property type="entry name" value="GerE"/>
    <property type="match status" value="1"/>
</dbReference>
<accession>A0A4S5E8L4</accession>
<reference evidence="5 6" key="1">
    <citation type="submission" date="2019-04" db="EMBL/GenBank/DDBJ databases">
        <authorList>
            <person name="Liu Q."/>
            <person name="Xin Y.-H."/>
        </authorList>
    </citation>
    <scope>NUCLEOTIDE SEQUENCE [LARGE SCALE GENOMIC DNA]</scope>
    <source>
        <strain evidence="5 6">AM23</strain>
    </source>
</reference>
<gene>
    <name evidence="5" type="ORF">E8P82_03190</name>
</gene>
<keyword evidence="1" id="KW-0805">Transcription regulation</keyword>
<dbReference type="Proteomes" id="UP000305233">
    <property type="component" value="Unassembled WGS sequence"/>
</dbReference>
<dbReference type="RefSeq" id="WP_136453050.1">
    <property type="nucleotide sequence ID" value="NZ_SSWH01000002.1"/>
</dbReference>
<dbReference type="AlphaFoldDB" id="A0A4S5E8L4"/>
<dbReference type="PROSITE" id="PS50043">
    <property type="entry name" value="HTH_LUXR_2"/>
    <property type="match status" value="1"/>
</dbReference>
<dbReference type="InterPro" id="IPR011990">
    <property type="entry name" value="TPR-like_helical_dom_sf"/>
</dbReference>
<dbReference type="InterPro" id="IPR019793">
    <property type="entry name" value="Peroxidases_heam-ligand_BS"/>
</dbReference>
<dbReference type="Pfam" id="PF13191">
    <property type="entry name" value="AAA_16"/>
    <property type="match status" value="1"/>
</dbReference>
<dbReference type="InterPro" id="IPR027417">
    <property type="entry name" value="P-loop_NTPase"/>
</dbReference>
<dbReference type="InterPro" id="IPR000792">
    <property type="entry name" value="Tscrpt_reg_LuxR_C"/>
</dbReference>
<sequence length="853" mass="91468">MKSATGHGAYEYESRTELLADISDTLRRRSGCGVFVYGSAGMGKTTVARRLRAACRDNFESFLLVGTPTLRSVPFGALAPLLAEASPGHLNSPLAVLRIVRSFVRNRPGHRTVLLIIDDMHFLDQESAILLTQLASCGDIAIAGFAPSVTALCTELAQLAEDGLVEQQAMLRLTHVEVLALCGQVLGDDLARGVSSWFRRESAGNPLFLPALVDHAVRCGSLVVIDGVWVLKDTASAAPASLQQVARSIVLQLGALERTAFELVVLAEVVSLTDLVRLSSESAVSSLLQAGLLRRVNRRGFIGFRTRDLPDPIFRTVIPMGRRRTLLRRLGPGTQKDRTLPAPGRVRRALWELECGETVPDRRLLELAATAARTGEYRSALRLADAVRAPDRAADATRFSAMARFDPYCLHEVGRTEPASSAGASVHGRPVETPELRILRALWSNHAGRYSETIESLEQIVGEGSEDLRLLTSAHALLAEALGAVGRSVQARRHGSAALALIDDHPEVVSDLYRGAFLRHLSVVVHSGDLGTAEDALGEYTAATDSDYAFCSGSIAVLDAAVDVRKGRFRSGLTKIRPALVSLRCSDQDGLLVYGLGIGSWAAATLGEADQVEQWFAEFSSITDRGSAQNSVLAHALVAAARVIQGSGATSQLLGQAGMARENGWLTAEKEILELAVGLGDPGAPALLAAVTASLEGDEARVLHTYAASLASGDAEALAVTADRAESLQKYSLAVEATRQAMTFLPAGSSKDHRRELGLMVRRRRMLIDGGPVMEPVEPTTTRPLTPREREIALLAADGYSNRAIARHLVVSIRTIEGHLYRTFAKLGIVRREDLPGTMNDLLPAPGGRDAGR</sequence>
<evidence type="ECO:0000259" key="4">
    <source>
        <dbReference type="PROSITE" id="PS50043"/>
    </source>
</evidence>
<dbReference type="Gene3D" id="1.10.10.10">
    <property type="entry name" value="Winged helix-like DNA-binding domain superfamily/Winged helix DNA-binding domain"/>
    <property type="match status" value="1"/>
</dbReference>
<keyword evidence="3" id="KW-0804">Transcription</keyword>
<comment type="caution">
    <text evidence="5">The sequence shown here is derived from an EMBL/GenBank/DDBJ whole genome shotgun (WGS) entry which is preliminary data.</text>
</comment>
<dbReference type="InterPro" id="IPR016032">
    <property type="entry name" value="Sig_transdc_resp-reg_C-effctor"/>
</dbReference>
<dbReference type="EMBL" id="SSWH01000002">
    <property type="protein sequence ID" value="THJ67853.1"/>
    <property type="molecule type" value="Genomic_DNA"/>
</dbReference>
<proteinExistence type="predicted"/>
<name>A0A4S5E8L4_9MICC</name>
<dbReference type="InterPro" id="IPR041664">
    <property type="entry name" value="AAA_16"/>
</dbReference>
<dbReference type="SMART" id="SM00421">
    <property type="entry name" value="HTH_LUXR"/>
    <property type="match status" value="1"/>
</dbReference>
<dbReference type="Gene3D" id="1.25.40.10">
    <property type="entry name" value="Tetratricopeptide repeat domain"/>
    <property type="match status" value="1"/>
</dbReference>
<dbReference type="GO" id="GO:0006355">
    <property type="term" value="P:regulation of DNA-templated transcription"/>
    <property type="evidence" value="ECO:0007669"/>
    <property type="project" value="InterPro"/>
</dbReference>
<dbReference type="SUPFAM" id="SSF46894">
    <property type="entry name" value="C-terminal effector domain of the bipartite response regulators"/>
    <property type="match status" value="1"/>
</dbReference>
<dbReference type="InterPro" id="IPR036388">
    <property type="entry name" value="WH-like_DNA-bd_sf"/>
</dbReference>
<evidence type="ECO:0000313" key="5">
    <source>
        <dbReference type="EMBL" id="THJ67853.1"/>
    </source>
</evidence>
<keyword evidence="2" id="KW-0238">DNA-binding</keyword>
<dbReference type="PRINTS" id="PR00038">
    <property type="entry name" value="HTHLUXR"/>
</dbReference>
<dbReference type="GO" id="GO:0003677">
    <property type="term" value="F:DNA binding"/>
    <property type="evidence" value="ECO:0007669"/>
    <property type="project" value="UniProtKB-KW"/>
</dbReference>
<keyword evidence="6" id="KW-1185">Reference proteome</keyword>
<evidence type="ECO:0000256" key="2">
    <source>
        <dbReference type="ARBA" id="ARBA00023125"/>
    </source>
</evidence>
<dbReference type="PANTHER" id="PTHR44688:SF16">
    <property type="entry name" value="DNA-BINDING TRANSCRIPTIONAL ACTIVATOR DEVR_DOSR"/>
    <property type="match status" value="1"/>
</dbReference>
<evidence type="ECO:0000256" key="3">
    <source>
        <dbReference type="ARBA" id="ARBA00023163"/>
    </source>
</evidence>
<dbReference type="PROSITE" id="PS00622">
    <property type="entry name" value="HTH_LUXR_1"/>
    <property type="match status" value="1"/>
</dbReference>
<evidence type="ECO:0000313" key="6">
    <source>
        <dbReference type="Proteomes" id="UP000305233"/>
    </source>
</evidence>
<evidence type="ECO:0000256" key="1">
    <source>
        <dbReference type="ARBA" id="ARBA00023015"/>
    </source>
</evidence>
<feature type="domain" description="HTH luxR-type" evidence="4">
    <location>
        <begin position="778"/>
        <end position="843"/>
    </location>
</feature>
<dbReference type="PROSITE" id="PS00435">
    <property type="entry name" value="PEROXIDASE_1"/>
    <property type="match status" value="1"/>
</dbReference>
<dbReference type="CDD" id="cd06170">
    <property type="entry name" value="LuxR_C_like"/>
    <property type="match status" value="1"/>
</dbReference>
<dbReference type="OrthoDB" id="3197423at2"/>
<organism evidence="5 6">
    <name type="scientific">Arthrobacter echini</name>
    <dbReference type="NCBI Taxonomy" id="1529066"/>
    <lineage>
        <taxon>Bacteria</taxon>
        <taxon>Bacillati</taxon>
        <taxon>Actinomycetota</taxon>
        <taxon>Actinomycetes</taxon>
        <taxon>Micrococcales</taxon>
        <taxon>Micrococcaceae</taxon>
        <taxon>Arthrobacter</taxon>
    </lineage>
</organism>
<dbReference type="Gene3D" id="3.40.50.300">
    <property type="entry name" value="P-loop containing nucleotide triphosphate hydrolases"/>
    <property type="match status" value="1"/>
</dbReference>